<dbReference type="InterPro" id="IPR020556">
    <property type="entry name" value="Amidase_CS"/>
</dbReference>
<evidence type="ECO:0000256" key="1">
    <source>
        <dbReference type="ARBA" id="ARBA00009199"/>
    </source>
</evidence>
<protein>
    <submittedName>
        <fullName evidence="3">Amidase</fullName>
    </submittedName>
</protein>
<proteinExistence type="inferred from homology"/>
<dbReference type="InterPro" id="IPR036928">
    <property type="entry name" value="AS_sf"/>
</dbReference>
<evidence type="ECO:0000259" key="2">
    <source>
        <dbReference type="Pfam" id="PF01425"/>
    </source>
</evidence>
<reference evidence="3 4" key="1">
    <citation type="submission" date="2018-08" db="EMBL/GenBank/DDBJ databases">
        <title>Complete genome sequence of JP2-74.</title>
        <authorList>
            <person name="Wu L."/>
        </authorList>
    </citation>
    <scope>NUCLEOTIDE SEQUENCE [LARGE SCALE GENOMIC DNA]</scope>
    <source>
        <strain evidence="3 4">JP2-74</strain>
    </source>
</reference>
<dbReference type="Gene3D" id="3.90.1300.10">
    <property type="entry name" value="Amidase signature (AS) domain"/>
    <property type="match status" value="1"/>
</dbReference>
<evidence type="ECO:0000313" key="3">
    <source>
        <dbReference type="EMBL" id="AXT46910.1"/>
    </source>
</evidence>
<dbReference type="GO" id="GO:0003824">
    <property type="term" value="F:catalytic activity"/>
    <property type="evidence" value="ECO:0007669"/>
    <property type="project" value="InterPro"/>
</dbReference>
<accession>A0AAD0RQV2</accession>
<dbReference type="Pfam" id="PF01425">
    <property type="entry name" value="Amidase"/>
    <property type="match status" value="1"/>
</dbReference>
<name>A0AAD0RQV2_9NEIS</name>
<dbReference type="Proteomes" id="UP000259465">
    <property type="component" value="Chromosome"/>
</dbReference>
<dbReference type="AlphaFoldDB" id="A0AAD0RQV2"/>
<organism evidence="3 4">
    <name type="scientific">Chromobacterium rhizoryzae</name>
    <dbReference type="NCBI Taxonomy" id="1778675"/>
    <lineage>
        <taxon>Bacteria</taxon>
        <taxon>Pseudomonadati</taxon>
        <taxon>Pseudomonadota</taxon>
        <taxon>Betaproteobacteria</taxon>
        <taxon>Neisseriales</taxon>
        <taxon>Chromobacteriaceae</taxon>
        <taxon>Chromobacterium</taxon>
    </lineage>
</organism>
<dbReference type="InterPro" id="IPR023631">
    <property type="entry name" value="Amidase_dom"/>
</dbReference>
<dbReference type="SUPFAM" id="SSF75304">
    <property type="entry name" value="Amidase signature (AS) enzymes"/>
    <property type="match status" value="1"/>
</dbReference>
<evidence type="ECO:0000313" key="4">
    <source>
        <dbReference type="Proteomes" id="UP000259465"/>
    </source>
</evidence>
<gene>
    <name evidence="3" type="ORF">D1345_12190</name>
</gene>
<dbReference type="PROSITE" id="PS00571">
    <property type="entry name" value="AMIDASES"/>
    <property type="match status" value="1"/>
</dbReference>
<feature type="domain" description="Amidase" evidence="2">
    <location>
        <begin position="28"/>
        <end position="480"/>
    </location>
</feature>
<dbReference type="PANTHER" id="PTHR11895">
    <property type="entry name" value="TRANSAMIDASE"/>
    <property type="match status" value="1"/>
</dbReference>
<keyword evidence="4" id="KW-1185">Reference proteome</keyword>
<dbReference type="InterPro" id="IPR000120">
    <property type="entry name" value="Amidase"/>
</dbReference>
<dbReference type="KEGG" id="crz:D1345_12190"/>
<dbReference type="RefSeq" id="WP_118267838.1">
    <property type="nucleotide sequence ID" value="NZ_CP031968.1"/>
</dbReference>
<dbReference type="EMBL" id="CP031968">
    <property type="protein sequence ID" value="AXT46910.1"/>
    <property type="molecule type" value="Genomic_DNA"/>
</dbReference>
<comment type="similarity">
    <text evidence="1">Belongs to the amidase family.</text>
</comment>
<sequence length="503" mass="53829">MSIFKDYEQYDGIGLAQLIASGQISAGEAVASAQDRLERWNPALNAVCLPLPEQAQAQLKQAQGAGPLAGCPVLIKDLLADIAGVPTRNGSRLFDGYVAPRDADIIQRYRQGGLIFIGKTTTPELGLSPYTESEVYGLSRNPWDLSRTPGGSSGGSAAAVAAGIVPIAHGGDGGGSIRIPASNCGVFGLKPTRGRGPAGPDYSEGWQGLVCQHALTRSVRDSAAMLDLLAGGPRGGEAYYWPAPEQSFFAAHQREPGKLRIAWSKRPILGGALHPDCAAALDGALALLADLGHEVEEAAPPLASPEEYNRAMLTIICGEMAGLLRDIERRTGKPARHEQLEAASWALARYGERLSAGELAWARGFAWEQARVMESFHQRYDVLATPTLNQPPALVGGLGPSAAEAAISRWMLGKLGWDWTLRFGQLIPATSRRLMEYLGWTIPFNMSGQPAMSVPLHWNQAGLPIGVQFVARCGDDLTLLQLARQLEQARPWAHRRPPAPPSP</sequence>
<dbReference type="PANTHER" id="PTHR11895:SF7">
    <property type="entry name" value="GLUTAMYL-TRNA(GLN) AMIDOTRANSFERASE SUBUNIT A, MITOCHONDRIAL"/>
    <property type="match status" value="1"/>
</dbReference>